<feature type="region of interest" description="Disordered" evidence="4">
    <location>
        <begin position="431"/>
        <end position="450"/>
    </location>
</feature>
<dbReference type="OrthoDB" id="439081at2759"/>
<evidence type="ECO:0008006" key="8">
    <source>
        <dbReference type="Google" id="ProtNLM"/>
    </source>
</evidence>
<feature type="compositionally biased region" description="Low complexity" evidence="4">
    <location>
        <begin position="465"/>
        <end position="478"/>
    </location>
</feature>
<evidence type="ECO:0000313" key="7">
    <source>
        <dbReference type="Proteomes" id="UP000541610"/>
    </source>
</evidence>
<proteinExistence type="predicted"/>
<dbReference type="InterPro" id="IPR019734">
    <property type="entry name" value="TPR_rpt"/>
</dbReference>
<dbReference type="SMART" id="SM00028">
    <property type="entry name" value="TPR"/>
    <property type="match status" value="3"/>
</dbReference>
<dbReference type="InterPro" id="IPR011990">
    <property type="entry name" value="TPR-like_helical_dom_sf"/>
</dbReference>
<keyword evidence="5" id="KW-1133">Transmembrane helix</keyword>
<evidence type="ECO:0000313" key="6">
    <source>
        <dbReference type="EMBL" id="KAF4687435.1"/>
    </source>
</evidence>
<dbReference type="Gene3D" id="1.25.40.10">
    <property type="entry name" value="Tetratricopeptide repeat domain"/>
    <property type="match status" value="1"/>
</dbReference>
<gene>
    <name evidence="6" type="ORF">FOZ60_003960</name>
</gene>
<dbReference type="EMBL" id="JABANP010000186">
    <property type="protein sequence ID" value="KAF4687435.1"/>
    <property type="molecule type" value="Genomic_DNA"/>
</dbReference>
<feature type="compositionally biased region" description="Basic and acidic residues" evidence="4">
    <location>
        <begin position="492"/>
        <end position="509"/>
    </location>
</feature>
<keyword evidence="5" id="KW-0812">Transmembrane</keyword>
<keyword evidence="5" id="KW-0472">Membrane</keyword>
<evidence type="ECO:0000256" key="3">
    <source>
        <dbReference type="PROSITE-ProRule" id="PRU00339"/>
    </source>
</evidence>
<dbReference type="PROSITE" id="PS50005">
    <property type="entry name" value="TPR"/>
    <property type="match status" value="1"/>
</dbReference>
<dbReference type="Pfam" id="PF13181">
    <property type="entry name" value="TPR_8"/>
    <property type="match status" value="1"/>
</dbReference>
<feature type="region of interest" description="Disordered" evidence="4">
    <location>
        <begin position="325"/>
        <end position="344"/>
    </location>
</feature>
<feature type="repeat" description="TPR" evidence="3">
    <location>
        <begin position="77"/>
        <end position="110"/>
    </location>
</feature>
<dbReference type="AlphaFoldDB" id="A0A7J6NUG8"/>
<comment type="caution">
    <text evidence="6">The sequence shown here is derived from an EMBL/GenBank/DDBJ whole genome shotgun (WGS) entry which is preliminary data.</text>
</comment>
<sequence length="571" mass="63443">MRTAHLCVEIEEARKTLPAHIGTHEDGKEDWALRNRELGIPKSKLALRGYTRYDLDSVDLSCPFNKVAMDSTSSSTAEDFRKDGNAKLKAKDVKGAIESYTKAIDMKPEDHLAWSNRSAAFSVDGSYDKALADGLKCVELAPLWSKGHHRVGSALQAMGRYQEAIDHLDKAIATCTEVMQFEEGHKMHVMVMGQSQEASYMVDGAKDPILLNIHLAIDGNQGPNVPYIIRFTDDSTLEMCCPYLTPEIPTKFEGPGLVTMKKVRPCAWMLRLTHRPFSSPTARKVDVDENKWIDSPELEEIKKLDERTKVLRYMREFSDVLIKAKDQTDDGDDDLPPSTGTTEEEIRANKQVLKMMSVNVKINAVEARYGSPVAQAAFLLVAQCQTPKDQELEKASDELRSLMLEIGLIDEASLEETRKKFKEANKFMQEQTTAASTGMQAPSDGRTEATRARLQKKLETRQAEKAAAAESAENSPAATGNGKKAGKRKNSRKSETSSERSGTKEEKATECPPEEEVRGGNSSEDEKARLNEESDVEESTDYEKLLTVGLAVTAAAVGGIFLYRKYFNKKD</sequence>
<dbReference type="Proteomes" id="UP000541610">
    <property type="component" value="Unassembled WGS sequence"/>
</dbReference>
<feature type="transmembrane region" description="Helical" evidence="5">
    <location>
        <begin position="545"/>
        <end position="563"/>
    </location>
</feature>
<feature type="compositionally biased region" description="Polar residues" evidence="4">
    <location>
        <begin position="431"/>
        <end position="440"/>
    </location>
</feature>
<keyword evidence="1" id="KW-0677">Repeat</keyword>
<dbReference type="GO" id="GO:0051879">
    <property type="term" value="F:Hsp90 protein binding"/>
    <property type="evidence" value="ECO:0007669"/>
    <property type="project" value="TreeGrafter"/>
</dbReference>
<feature type="region of interest" description="Disordered" evidence="4">
    <location>
        <begin position="458"/>
        <end position="542"/>
    </location>
</feature>
<dbReference type="SUPFAM" id="SSF48452">
    <property type="entry name" value="TPR-like"/>
    <property type="match status" value="1"/>
</dbReference>
<evidence type="ECO:0000256" key="2">
    <source>
        <dbReference type="ARBA" id="ARBA00022803"/>
    </source>
</evidence>
<evidence type="ECO:0000256" key="5">
    <source>
        <dbReference type="SAM" id="Phobius"/>
    </source>
</evidence>
<protein>
    <recommendedName>
        <fullName evidence="8">Stress-induced-phosphoprotein 1</fullName>
    </recommendedName>
</protein>
<dbReference type="PANTHER" id="PTHR22904:SF523">
    <property type="entry name" value="STRESS-INDUCED-PHOSPHOPROTEIN 1"/>
    <property type="match status" value="1"/>
</dbReference>
<dbReference type="PANTHER" id="PTHR22904">
    <property type="entry name" value="TPR REPEAT CONTAINING PROTEIN"/>
    <property type="match status" value="1"/>
</dbReference>
<reference evidence="6 7" key="1">
    <citation type="submission" date="2020-04" db="EMBL/GenBank/DDBJ databases">
        <title>Perkinsus olseni comparative genomics.</title>
        <authorList>
            <person name="Bogema D.R."/>
        </authorList>
    </citation>
    <scope>NUCLEOTIDE SEQUENCE [LARGE SCALE GENOMIC DNA]</scope>
    <source>
        <strain evidence="6">00978-12</strain>
    </source>
</reference>
<name>A0A7J6NUG8_PEROL</name>
<organism evidence="6 7">
    <name type="scientific">Perkinsus olseni</name>
    <name type="common">Perkinsus atlanticus</name>
    <dbReference type="NCBI Taxonomy" id="32597"/>
    <lineage>
        <taxon>Eukaryota</taxon>
        <taxon>Sar</taxon>
        <taxon>Alveolata</taxon>
        <taxon>Perkinsozoa</taxon>
        <taxon>Perkinsea</taxon>
        <taxon>Perkinsida</taxon>
        <taxon>Perkinsidae</taxon>
        <taxon>Perkinsus</taxon>
    </lineage>
</organism>
<evidence type="ECO:0000256" key="1">
    <source>
        <dbReference type="ARBA" id="ARBA00022737"/>
    </source>
</evidence>
<keyword evidence="2 3" id="KW-0802">TPR repeat</keyword>
<evidence type="ECO:0000256" key="4">
    <source>
        <dbReference type="SAM" id="MobiDB-lite"/>
    </source>
</evidence>
<accession>A0A7J6NUG8</accession>